<dbReference type="InterPro" id="IPR050768">
    <property type="entry name" value="UPF0353/GerABKA_families"/>
</dbReference>
<dbReference type="Gene3D" id="3.40.50.410">
    <property type="entry name" value="von Willebrand factor, type A domain"/>
    <property type="match status" value="1"/>
</dbReference>
<dbReference type="InterPro" id="IPR036465">
    <property type="entry name" value="vWFA_dom_sf"/>
</dbReference>
<keyword evidence="1" id="KW-0802">TPR repeat</keyword>
<feature type="domain" description="VWFA" evidence="4">
    <location>
        <begin position="96"/>
        <end position="293"/>
    </location>
</feature>
<dbReference type="PROSITE" id="PS50293">
    <property type="entry name" value="TPR_REGION"/>
    <property type="match status" value="1"/>
</dbReference>
<dbReference type="InterPro" id="IPR011990">
    <property type="entry name" value="TPR-like_helical_dom_sf"/>
</dbReference>
<dbReference type="PANTHER" id="PTHR22550">
    <property type="entry name" value="SPORE GERMINATION PROTEIN"/>
    <property type="match status" value="1"/>
</dbReference>
<keyword evidence="3" id="KW-0472">Membrane</keyword>
<evidence type="ECO:0000256" key="1">
    <source>
        <dbReference type="PROSITE-ProRule" id="PRU00339"/>
    </source>
</evidence>
<dbReference type="PROSITE" id="PS50234">
    <property type="entry name" value="VWFA"/>
    <property type="match status" value="1"/>
</dbReference>
<keyword evidence="3" id="KW-0812">Transmembrane</keyword>
<feature type="transmembrane region" description="Helical" evidence="3">
    <location>
        <begin position="64"/>
        <end position="83"/>
    </location>
</feature>
<reference evidence="5" key="2">
    <citation type="submission" date="2020-12" db="EMBL/GenBank/DDBJ databases">
        <title>Antibiotic resistance and phylogeny of Pseudomonas spp. isolated over three decades from chicken meat in the Norwegian food chain.</title>
        <authorList>
            <person name="Moen B."/>
        </authorList>
    </citation>
    <scope>NUCLEOTIDE SEQUENCE</scope>
    <source>
        <strain evidence="5">MF6762</strain>
    </source>
</reference>
<dbReference type="RefSeq" id="WP_019826035.1">
    <property type="nucleotide sequence ID" value="NZ_ATLR01000023.1"/>
</dbReference>
<gene>
    <name evidence="5" type="ORF">JFT45_13060</name>
    <name evidence="6" type="ORF">SAMN04490201_3711</name>
</gene>
<proteinExistence type="predicted"/>
<evidence type="ECO:0000313" key="8">
    <source>
        <dbReference type="Proteomes" id="UP000658390"/>
    </source>
</evidence>
<evidence type="ECO:0000313" key="6">
    <source>
        <dbReference type="EMBL" id="SDU67660.1"/>
    </source>
</evidence>
<evidence type="ECO:0000256" key="2">
    <source>
        <dbReference type="SAM" id="MobiDB-lite"/>
    </source>
</evidence>
<evidence type="ECO:0000313" key="7">
    <source>
        <dbReference type="Proteomes" id="UP000182058"/>
    </source>
</evidence>
<dbReference type="OrthoDB" id="9807628at2"/>
<dbReference type="Pfam" id="PF13519">
    <property type="entry name" value="VWA_2"/>
    <property type="match status" value="1"/>
</dbReference>
<feature type="repeat" description="TPR" evidence="1">
    <location>
        <begin position="410"/>
        <end position="443"/>
    </location>
</feature>
<evidence type="ECO:0000259" key="4">
    <source>
        <dbReference type="PROSITE" id="PS50234"/>
    </source>
</evidence>
<protein>
    <submittedName>
        <fullName evidence="6">Ca-activated chloride channel family protein</fullName>
    </submittedName>
    <submittedName>
        <fullName evidence="5">VWA domain-containing protein</fullName>
    </submittedName>
</protein>
<keyword evidence="3" id="KW-1133">Transmembrane helix</keyword>
<dbReference type="GeneID" id="96621281"/>
<dbReference type="Proteomes" id="UP000182058">
    <property type="component" value="Chromosome I"/>
</dbReference>
<dbReference type="PROSITE" id="PS50005">
    <property type="entry name" value="TPR"/>
    <property type="match status" value="1"/>
</dbReference>
<accession>A0A8I1K8K1</accession>
<dbReference type="Gene3D" id="1.25.40.10">
    <property type="entry name" value="Tetratricopeptide repeat domain"/>
    <property type="match status" value="1"/>
</dbReference>
<dbReference type="EMBL" id="LT629795">
    <property type="protein sequence ID" value="SDU67660.1"/>
    <property type="molecule type" value="Genomic_DNA"/>
</dbReference>
<name>A0A8I1K8K1_9PSED</name>
<sequence length="530" mass="57950">MEINLSDFHFLRPYWLLLALFGALLPLLWRRSHDQQRRLRAIIAPHLLPHLLITPQDPHRLRPVHLTAALLILGAIAAAGPTWEQDRPAFLQNRAPLIIALDLSPSMDASDVQPTRLEAAKHKLHDLIARRSGARTALIAYAGSAHLVLPATDDPALLDSFIQALGTDLIALPGKNVAAVIEQAKRLLQAEKAPGTLLLITDGADTAQLDSLKPLLQGSALQVLVLAVGSANGGIIRDASGQPRTDSNGRPELGSFDSAALKQLAAATDAPLGSLTINDDDLDWIEGHARQHFQAASDEQRELQWKDAGYWLCGPLLLIAFFSVRRGWSLNWNAVLVLGAGLALQPAPAEANALTDAFFTRDQQGRWAFEHQHYPAAAELFVDPYWKGIAAYNAADFDLALASFAQLDTPQAYFYLGNIYVRRFKFEQAIAAYRQALALQPQFPEASANLALALALLKDTDSAEQNTPEVKPDAIKFDKQPGKGQSKPLQTLQAASDEQWLQNLTTSPANFLRQKFSLQDQTAQQPKVAP</sequence>
<dbReference type="InterPro" id="IPR002035">
    <property type="entry name" value="VWF_A"/>
</dbReference>
<evidence type="ECO:0000256" key="3">
    <source>
        <dbReference type="SAM" id="Phobius"/>
    </source>
</evidence>
<dbReference type="EMBL" id="JAEKCZ010000010">
    <property type="protein sequence ID" value="MBJ2257445.1"/>
    <property type="molecule type" value="Genomic_DNA"/>
</dbReference>
<dbReference type="SMART" id="SM00327">
    <property type="entry name" value="VWA"/>
    <property type="match status" value="1"/>
</dbReference>
<dbReference type="SMART" id="SM00028">
    <property type="entry name" value="TPR"/>
    <property type="match status" value="1"/>
</dbReference>
<evidence type="ECO:0000313" key="5">
    <source>
        <dbReference type="EMBL" id="MBJ2257445.1"/>
    </source>
</evidence>
<keyword evidence="7" id="KW-1185">Reference proteome</keyword>
<feature type="region of interest" description="Disordered" evidence="2">
    <location>
        <begin position="463"/>
        <end position="492"/>
    </location>
</feature>
<dbReference type="InterPro" id="IPR019734">
    <property type="entry name" value="TPR_rpt"/>
</dbReference>
<feature type="compositionally biased region" description="Basic and acidic residues" evidence="2">
    <location>
        <begin position="470"/>
        <end position="481"/>
    </location>
</feature>
<reference evidence="6 7" key="1">
    <citation type="submission" date="2016-10" db="EMBL/GenBank/DDBJ databases">
        <authorList>
            <person name="Varghese N."/>
            <person name="Submissions S."/>
        </authorList>
    </citation>
    <scope>NUCLEOTIDE SEQUENCE [LARGE SCALE GENOMIC DNA]</scope>
    <source>
        <strain evidence="6 7">BS3667</strain>
    </source>
</reference>
<dbReference type="Pfam" id="PF13414">
    <property type="entry name" value="TPR_11"/>
    <property type="match status" value="1"/>
</dbReference>
<dbReference type="SUPFAM" id="SSF48452">
    <property type="entry name" value="TPR-like"/>
    <property type="match status" value="1"/>
</dbReference>
<dbReference type="SUPFAM" id="SSF53300">
    <property type="entry name" value="vWA-like"/>
    <property type="match status" value="1"/>
</dbReference>
<dbReference type="AlphaFoldDB" id="A0A8I1K8K1"/>
<dbReference type="PANTHER" id="PTHR22550:SF14">
    <property type="entry name" value="VWFA DOMAIN-CONTAINING PROTEIN"/>
    <property type="match status" value="1"/>
</dbReference>
<organism evidence="5 8">
    <name type="scientific">Pseudomonas psychrophila</name>
    <dbReference type="NCBI Taxonomy" id="122355"/>
    <lineage>
        <taxon>Bacteria</taxon>
        <taxon>Pseudomonadati</taxon>
        <taxon>Pseudomonadota</taxon>
        <taxon>Gammaproteobacteria</taxon>
        <taxon>Pseudomonadales</taxon>
        <taxon>Pseudomonadaceae</taxon>
        <taxon>Pseudomonas</taxon>
    </lineage>
</organism>
<feature type="transmembrane region" description="Helical" evidence="3">
    <location>
        <begin position="12"/>
        <end position="29"/>
    </location>
</feature>
<dbReference type="Proteomes" id="UP000658390">
    <property type="component" value="Unassembled WGS sequence"/>
</dbReference>